<keyword evidence="5" id="KW-0732">Signal</keyword>
<dbReference type="Pfam" id="PF16990">
    <property type="entry name" value="CBM_35"/>
    <property type="match status" value="1"/>
</dbReference>
<evidence type="ECO:0000256" key="3">
    <source>
        <dbReference type="ARBA" id="ARBA00023295"/>
    </source>
</evidence>
<evidence type="ECO:0000256" key="5">
    <source>
        <dbReference type="SAM" id="SignalP"/>
    </source>
</evidence>
<dbReference type="Gene3D" id="2.60.120.260">
    <property type="entry name" value="Galactose-binding domain-like"/>
    <property type="match status" value="1"/>
</dbReference>
<proteinExistence type="inferred from homology"/>
<feature type="active site" description="Nucleophile" evidence="4">
    <location>
        <position position="443"/>
    </location>
</feature>
<feature type="domain" description="CBM6" evidence="6">
    <location>
        <begin position="61"/>
        <end position="179"/>
    </location>
</feature>
<dbReference type="Pfam" id="PF02156">
    <property type="entry name" value="Glyco_hydro_26"/>
    <property type="match status" value="1"/>
</dbReference>
<name>A0A286DKA5_9ACTN</name>
<dbReference type="GO" id="GO:0006080">
    <property type="term" value="P:substituted mannan metabolic process"/>
    <property type="evidence" value="ECO:0007669"/>
    <property type="project" value="InterPro"/>
</dbReference>
<dbReference type="GO" id="GO:0016985">
    <property type="term" value="F:mannan endo-1,4-beta-mannosidase activity"/>
    <property type="evidence" value="ECO:0007669"/>
    <property type="project" value="InterPro"/>
</dbReference>
<evidence type="ECO:0000256" key="1">
    <source>
        <dbReference type="ARBA" id="ARBA00007754"/>
    </source>
</evidence>
<keyword evidence="2 4" id="KW-0378">Hydrolase</keyword>
<sequence length="505" mass="54736">MRLFARPRGGPLGLLTAGLLVATGAAVAPAAGAETTGAVAGNAPAPRVTTTPAADPAPAAEVYEAEDGELVGTQVESTAAGYSGTGYVTGFDEEGDQVTVTIPDSPGGLHELTVRFRAPNGQKNAVLELNGGGMGEITLPETTEFSSLPAGKVLLEEGTNTLTVRSGWGWYEIDAVELTPAPERPPHQVTGEPVNPDASPEARSLLSYLTDRYGESILSGQQEIASVEWIEENLGATPAIAGLDLMDYSPSRVERGTVGVDVDHALEWDARGGITTFVWHWNAPTGLIDEPGNEWWRGFYTEATTFDVEAALADPGSEEYALLLRDIDAISEELQRLEDAGIPVLWRPLHEAEGGWFWWGAKGPEAAKELWRLMYERMTDVHELDNLIWVWNSVDPEWFPGEDVVDILSADSYPPAGDHGPLSATYDRLVELGEDTKLVALTECGSIPDPDLLDAYQTDWSWFVTWSGEFLTGGQHNSLAHLEHVYQHPRVITLDEVGDFKRHGR</sequence>
<protein>
    <submittedName>
        <fullName evidence="8">Carbohydrate binding module (Family 35)</fullName>
    </submittedName>
</protein>
<feature type="active site" description="Proton donor" evidence="4">
    <location>
        <position position="351"/>
    </location>
</feature>
<evidence type="ECO:0000313" key="8">
    <source>
        <dbReference type="EMBL" id="SOD59187.1"/>
    </source>
</evidence>
<feature type="chain" id="PRO_5012786871" evidence="5">
    <location>
        <begin position="34"/>
        <end position="505"/>
    </location>
</feature>
<dbReference type="PANTHER" id="PTHR40079">
    <property type="entry name" value="MANNAN ENDO-1,4-BETA-MANNOSIDASE E-RELATED"/>
    <property type="match status" value="1"/>
</dbReference>
<dbReference type="InterPro" id="IPR008979">
    <property type="entry name" value="Galactose-bd-like_sf"/>
</dbReference>
<accession>A0A286DKA5</accession>
<dbReference type="CDD" id="cd04086">
    <property type="entry name" value="CBM35_mannanase-like"/>
    <property type="match status" value="1"/>
</dbReference>
<evidence type="ECO:0000313" key="9">
    <source>
        <dbReference type="Proteomes" id="UP000219072"/>
    </source>
</evidence>
<dbReference type="PROSITE" id="PS51764">
    <property type="entry name" value="GH26"/>
    <property type="match status" value="1"/>
</dbReference>
<dbReference type="Gene3D" id="3.20.20.80">
    <property type="entry name" value="Glycosidases"/>
    <property type="match status" value="1"/>
</dbReference>
<keyword evidence="3 4" id="KW-0326">Glycosidase</keyword>
<gene>
    <name evidence="8" type="ORF">SAMN06297387_101525</name>
</gene>
<dbReference type="RefSeq" id="WP_141514528.1">
    <property type="nucleotide sequence ID" value="NZ_OCNE01000001.1"/>
</dbReference>
<dbReference type="SUPFAM" id="SSF51445">
    <property type="entry name" value="(Trans)glycosidases"/>
    <property type="match status" value="1"/>
</dbReference>
<evidence type="ECO:0000256" key="2">
    <source>
        <dbReference type="ARBA" id="ARBA00022801"/>
    </source>
</evidence>
<feature type="domain" description="GH26" evidence="7">
    <location>
        <begin position="200"/>
        <end position="495"/>
    </location>
</feature>
<feature type="signal peptide" evidence="5">
    <location>
        <begin position="1"/>
        <end position="33"/>
    </location>
</feature>
<dbReference type="GO" id="GO:0030246">
    <property type="term" value="F:carbohydrate binding"/>
    <property type="evidence" value="ECO:0007669"/>
    <property type="project" value="InterPro"/>
</dbReference>
<comment type="similarity">
    <text evidence="1 4">Belongs to the glycosyl hydrolase 26 family.</text>
</comment>
<dbReference type="PRINTS" id="PR00739">
    <property type="entry name" value="GLHYDRLASE26"/>
</dbReference>
<dbReference type="InterPro" id="IPR000805">
    <property type="entry name" value="Glyco_hydro_26"/>
</dbReference>
<dbReference type="SUPFAM" id="SSF49785">
    <property type="entry name" value="Galactose-binding domain-like"/>
    <property type="match status" value="1"/>
</dbReference>
<evidence type="ECO:0000259" key="6">
    <source>
        <dbReference type="PROSITE" id="PS51175"/>
    </source>
</evidence>
<dbReference type="AlphaFoldDB" id="A0A286DKA5"/>
<evidence type="ECO:0000259" key="7">
    <source>
        <dbReference type="PROSITE" id="PS51764"/>
    </source>
</evidence>
<dbReference type="Proteomes" id="UP000219072">
    <property type="component" value="Unassembled WGS sequence"/>
</dbReference>
<dbReference type="PANTHER" id="PTHR40079:SF4">
    <property type="entry name" value="GH26 DOMAIN-CONTAINING PROTEIN-RELATED"/>
    <property type="match status" value="1"/>
</dbReference>
<dbReference type="EMBL" id="OCNE01000001">
    <property type="protein sequence ID" value="SOD59187.1"/>
    <property type="molecule type" value="Genomic_DNA"/>
</dbReference>
<organism evidence="8 9">
    <name type="scientific">Streptomyces zhaozhouensis</name>
    <dbReference type="NCBI Taxonomy" id="1300267"/>
    <lineage>
        <taxon>Bacteria</taxon>
        <taxon>Bacillati</taxon>
        <taxon>Actinomycetota</taxon>
        <taxon>Actinomycetes</taxon>
        <taxon>Kitasatosporales</taxon>
        <taxon>Streptomycetaceae</taxon>
        <taxon>Streptomyces</taxon>
    </lineage>
</organism>
<dbReference type="InterPro" id="IPR005084">
    <property type="entry name" value="CBM6"/>
</dbReference>
<dbReference type="InterPro" id="IPR022790">
    <property type="entry name" value="GH26_dom"/>
</dbReference>
<dbReference type="OrthoDB" id="9816550at2"/>
<keyword evidence="9" id="KW-1185">Reference proteome</keyword>
<dbReference type="InterPro" id="IPR017853">
    <property type="entry name" value="GH"/>
</dbReference>
<reference evidence="8 9" key="1">
    <citation type="submission" date="2017-09" db="EMBL/GenBank/DDBJ databases">
        <authorList>
            <person name="Ehlers B."/>
            <person name="Leendertz F.H."/>
        </authorList>
    </citation>
    <scope>NUCLEOTIDE SEQUENCE [LARGE SCALE GENOMIC DNA]</scope>
    <source>
        <strain evidence="8 9">CGMCC 4.7095</strain>
    </source>
</reference>
<dbReference type="PROSITE" id="PS51175">
    <property type="entry name" value="CBM6"/>
    <property type="match status" value="1"/>
</dbReference>
<evidence type="ECO:0000256" key="4">
    <source>
        <dbReference type="PROSITE-ProRule" id="PRU01100"/>
    </source>
</evidence>